<reference evidence="2 3" key="1">
    <citation type="submission" date="2017-06" db="EMBL/GenBank/DDBJ databases">
        <title>Ensifer strains isolated from leguminous trees and herbs display diverse denitrification phenotypes with some acting as strong N2O sinks.</title>
        <authorList>
            <person name="Woliy K."/>
            <person name="Mania D."/>
            <person name="Bakken L.R."/>
            <person name="Frostegard A."/>
        </authorList>
    </citation>
    <scope>NUCLEOTIDE SEQUENCE [LARGE SCALE GENOMIC DNA]</scope>
    <source>
        <strain evidence="2 3">AC50a</strain>
    </source>
</reference>
<evidence type="ECO:0000256" key="1">
    <source>
        <dbReference type="SAM" id="Phobius"/>
    </source>
</evidence>
<dbReference type="Proteomes" id="UP000231987">
    <property type="component" value="Unassembled WGS sequence"/>
</dbReference>
<name>A0A2J0Z3J4_RHIML</name>
<feature type="transmembrane region" description="Helical" evidence="1">
    <location>
        <begin position="31"/>
        <end position="53"/>
    </location>
</feature>
<dbReference type="EMBL" id="NJGD01000005">
    <property type="protein sequence ID" value="PJR15083.1"/>
    <property type="molecule type" value="Genomic_DNA"/>
</dbReference>
<organism evidence="2 3">
    <name type="scientific">Rhizobium meliloti</name>
    <name type="common">Ensifer meliloti</name>
    <name type="synonym">Sinorhizobium meliloti</name>
    <dbReference type="NCBI Taxonomy" id="382"/>
    <lineage>
        <taxon>Bacteria</taxon>
        <taxon>Pseudomonadati</taxon>
        <taxon>Pseudomonadota</taxon>
        <taxon>Alphaproteobacteria</taxon>
        <taxon>Hyphomicrobiales</taxon>
        <taxon>Rhizobiaceae</taxon>
        <taxon>Sinorhizobium/Ensifer group</taxon>
        <taxon>Sinorhizobium</taxon>
    </lineage>
</organism>
<evidence type="ECO:0000313" key="3">
    <source>
        <dbReference type="Proteomes" id="UP000231987"/>
    </source>
</evidence>
<evidence type="ECO:0000313" key="2">
    <source>
        <dbReference type="EMBL" id="PJR15083.1"/>
    </source>
</evidence>
<keyword evidence="1" id="KW-0812">Transmembrane</keyword>
<sequence length="70" mass="7253">MPFGRRGWILVGLGVAGTGLAANWDWLAAAGVAPILLSLAPCAVMCATGYCVMCRSKKPADASANDERTK</sequence>
<keyword evidence="1" id="KW-1133">Transmembrane helix</keyword>
<protein>
    <submittedName>
        <fullName evidence="2">Uncharacterized protein</fullName>
    </submittedName>
</protein>
<keyword evidence="1" id="KW-0472">Membrane</keyword>
<proteinExistence type="predicted"/>
<comment type="caution">
    <text evidence="2">The sequence shown here is derived from an EMBL/GenBank/DDBJ whole genome shotgun (WGS) entry which is preliminary data.</text>
</comment>
<dbReference type="AlphaFoldDB" id="A0A2J0Z3J4"/>
<gene>
    <name evidence="2" type="ORF">CEJ86_14190</name>
</gene>
<accession>A0A2J0Z3J4</accession>